<dbReference type="AlphaFoldDB" id="A0A5C1AB22"/>
<keyword evidence="3" id="KW-1185">Reference proteome</keyword>
<evidence type="ECO:0000256" key="1">
    <source>
        <dbReference type="SAM" id="MobiDB-lite"/>
    </source>
</evidence>
<feature type="region of interest" description="Disordered" evidence="1">
    <location>
        <begin position="390"/>
        <end position="410"/>
    </location>
</feature>
<dbReference type="EMBL" id="CP042425">
    <property type="protein sequence ID" value="QEL15775.1"/>
    <property type="molecule type" value="Genomic_DNA"/>
</dbReference>
<dbReference type="RefSeq" id="WP_149110555.1">
    <property type="nucleotide sequence ID" value="NZ_CP042425.1"/>
</dbReference>
<organism evidence="2 3">
    <name type="scientific">Limnoglobus roseus</name>
    <dbReference type="NCBI Taxonomy" id="2598579"/>
    <lineage>
        <taxon>Bacteria</taxon>
        <taxon>Pseudomonadati</taxon>
        <taxon>Planctomycetota</taxon>
        <taxon>Planctomycetia</taxon>
        <taxon>Gemmatales</taxon>
        <taxon>Gemmataceae</taxon>
        <taxon>Limnoglobus</taxon>
    </lineage>
</organism>
<proteinExistence type="predicted"/>
<name>A0A5C1AB22_9BACT</name>
<evidence type="ECO:0000313" key="3">
    <source>
        <dbReference type="Proteomes" id="UP000324974"/>
    </source>
</evidence>
<reference evidence="3" key="1">
    <citation type="submission" date="2019-08" db="EMBL/GenBank/DDBJ databases">
        <title>Limnoglobus roseus gen. nov., sp. nov., a novel freshwater planctomycete with a giant genome from the family Gemmataceae.</title>
        <authorList>
            <person name="Kulichevskaya I.S."/>
            <person name="Naumoff D.G."/>
            <person name="Miroshnikov K."/>
            <person name="Ivanova A."/>
            <person name="Philippov D.A."/>
            <person name="Hakobyan A."/>
            <person name="Rijpstra I.C."/>
            <person name="Sinninghe Damste J.S."/>
            <person name="Liesack W."/>
            <person name="Dedysh S.N."/>
        </authorList>
    </citation>
    <scope>NUCLEOTIDE SEQUENCE [LARGE SCALE GENOMIC DNA]</scope>
    <source>
        <strain evidence="3">PX52</strain>
    </source>
</reference>
<accession>A0A5C1AB22</accession>
<dbReference type="KEGG" id="lrs:PX52LOC_02711"/>
<protein>
    <submittedName>
        <fullName evidence="2">Uncharacterized protein</fullName>
    </submittedName>
</protein>
<sequence length="410" mass="46168">MATPISPAELAQRFVRLLKERTATNDADEVRLRFQKTYEFVEGVFKSRSAAERDPVFHAFVDELGDPDLPIWEFACLANTCGIAIEHGADPGPSLDLILDRLTVQFRGVPELHERLMELVGTSNLDTVPEDQWQDLANRSPETAQRMREFLGIGFNGRAAMAILCRRADLRQQARGRDELIQAAVAGRQFNPYAHYLSEVLLASDDDDVLVIDLDRNLGFLARLHAVRNNAHLFTLLQDALLAHPTAEGWEGEKPSAVLASIAKGERMIDAVTPAEWQASGRMNDKGEVFDRAIWQFYQWPALQPDNTVETWEKAQPYNPWWVWSEMYPRDLVELDGMKIVLLAKPEMPRNWALGFFAPVHPALRSGVTIRSVLSAESVAGWLDRIRAMPREDNPLPPPGQESIREATVA</sequence>
<dbReference type="OrthoDB" id="240021at2"/>
<dbReference type="Proteomes" id="UP000324974">
    <property type="component" value="Chromosome"/>
</dbReference>
<gene>
    <name evidence="2" type="ORF">PX52LOC_02711</name>
</gene>
<evidence type="ECO:0000313" key="2">
    <source>
        <dbReference type="EMBL" id="QEL15775.1"/>
    </source>
</evidence>